<keyword evidence="2" id="KW-0812">Transmembrane</keyword>
<accession>A0A388TBS9</accession>
<dbReference type="EMBL" id="BGZN01000027">
    <property type="protein sequence ID" value="GBR74039.1"/>
    <property type="molecule type" value="Genomic_DNA"/>
</dbReference>
<comment type="caution">
    <text evidence="3">The sequence shown here is derived from an EMBL/GenBank/DDBJ whole genome shotgun (WGS) entry which is preliminary data.</text>
</comment>
<evidence type="ECO:0000313" key="3">
    <source>
        <dbReference type="EMBL" id="GBR74039.1"/>
    </source>
</evidence>
<feature type="coiled-coil region" evidence="1">
    <location>
        <begin position="303"/>
        <end position="330"/>
    </location>
</feature>
<reference evidence="3 4" key="1">
    <citation type="journal article" date="2019" name="ISME J.">
        <title>Genome analyses of uncultured TG2/ZB3 bacteria in 'Margulisbacteria' specifically attached to ectosymbiotic spirochetes of protists in the termite gut.</title>
        <authorList>
            <person name="Utami Y.D."/>
            <person name="Kuwahara H."/>
            <person name="Igai K."/>
            <person name="Murakami T."/>
            <person name="Sugaya K."/>
            <person name="Morikawa T."/>
            <person name="Nagura Y."/>
            <person name="Yuki M."/>
            <person name="Deevong P."/>
            <person name="Inoue T."/>
            <person name="Kihara K."/>
            <person name="Lo N."/>
            <person name="Yamada A."/>
            <person name="Ohkuma M."/>
            <person name="Hongoh Y."/>
        </authorList>
    </citation>
    <scope>NUCLEOTIDE SEQUENCE [LARGE SCALE GENOMIC DNA]</scope>
    <source>
        <strain evidence="3">NkOx7-01</strain>
    </source>
</reference>
<dbReference type="AlphaFoldDB" id="A0A388TBS9"/>
<evidence type="ECO:0000256" key="1">
    <source>
        <dbReference type="SAM" id="Coils"/>
    </source>
</evidence>
<organism evidence="3 4">
    <name type="scientific">Termititenax aidoneus</name>
    <dbReference type="NCBI Taxonomy" id="2218524"/>
    <lineage>
        <taxon>Bacteria</taxon>
        <taxon>Bacillati</taxon>
        <taxon>Candidatus Margulisiibacteriota</taxon>
        <taxon>Candidatus Termititenacia</taxon>
        <taxon>Candidatus Termititenacales</taxon>
        <taxon>Candidatus Termititenacaceae</taxon>
        <taxon>Candidatus Termititenax</taxon>
    </lineage>
</organism>
<evidence type="ECO:0000256" key="2">
    <source>
        <dbReference type="SAM" id="Phobius"/>
    </source>
</evidence>
<feature type="transmembrane region" description="Helical" evidence="2">
    <location>
        <begin position="279"/>
        <end position="299"/>
    </location>
</feature>
<protein>
    <submittedName>
        <fullName evidence="3">Phage tail tape measure protein</fullName>
    </submittedName>
</protein>
<gene>
    <name evidence="3" type="ORF">NO1_1276</name>
</gene>
<proteinExistence type="predicted"/>
<keyword evidence="4" id="KW-1185">Reference proteome</keyword>
<keyword evidence="1" id="KW-0175">Coiled coil</keyword>
<feature type="transmembrane region" description="Helical" evidence="2">
    <location>
        <begin position="221"/>
        <end position="238"/>
    </location>
</feature>
<name>A0A388TBS9_TERA1</name>
<keyword evidence="2" id="KW-0472">Membrane</keyword>
<dbReference type="Proteomes" id="UP000269352">
    <property type="component" value="Unassembled WGS sequence"/>
</dbReference>
<keyword evidence="2" id="KW-1133">Transmembrane helix</keyword>
<evidence type="ECO:0000313" key="4">
    <source>
        <dbReference type="Proteomes" id="UP000269352"/>
    </source>
</evidence>
<feature type="transmembrane region" description="Helical" evidence="2">
    <location>
        <begin position="250"/>
        <end position="273"/>
    </location>
</feature>
<sequence length="658" mass="70288">MAENHEDIILNAVDNATRQIKNVADSLENLGKKAEKPINKLGSFMANLNAIKIGAQAVWNGVKNLISAFQEQEKASAKLTQALKNQGIQSEKTQKEIEAYSSEIQKASLYGDEMVTSVQAGLVAMGLQGDELKRVTQATVDFAAATGQDLVSAGKLLEKAVGGNISALSRYGISANDLSGALAQLEGRYGGMAQAIANTPTGKLVQLGNSFGDLKETVGDALVNAIAPLVSGFVNLFSAINNGGPIIKAIVAGIGVMIGAFTVGIPIVTAFGVTLSAALWPLTLIALGVAGLTVLFATINSNTDLSKKSIAELNKELDETNRKIEQAEAKASKGGHAGQGAKNQLANLEAYKKDIQEFIKIEQNKTYISSAEGKRRAEITEFYSKENEKIQKDSLNQQRTLQEEFLSGEINQREYQAQLDYEAAETRMELLQNEYMQKFELENLSQEQMLALQQNYATQRAAIQDQMNAAELAANTSSIKGFINMIDIKKSKNKELAQDFSTWSAFMVQAQSSDNKTLSAIGKALAIYDITNKTAEAAMAGFSAMSGVPIVGPALGVAAAAAAIAFGAEQIAKVNSNQLALAEGGSFIASQPTRGNLGGQDILFGEAGPEAVTFQPLADQPADGGEPRPCYIVIREPDQLVEALYYTEKDWLHRSGLS</sequence>